<keyword evidence="3" id="KW-0732">Signal</keyword>
<feature type="transmembrane region" description="Helical" evidence="2">
    <location>
        <begin position="445"/>
        <end position="465"/>
    </location>
</feature>
<gene>
    <name evidence="4" type="ORF">ACH407_08950</name>
</gene>
<evidence type="ECO:0000313" key="5">
    <source>
        <dbReference type="Proteomes" id="UP001611339"/>
    </source>
</evidence>
<feature type="chain" id="PRO_5046009565" description="DUF11 domain-containing protein" evidence="3">
    <location>
        <begin position="21"/>
        <end position="470"/>
    </location>
</feature>
<feature type="region of interest" description="Disordered" evidence="1">
    <location>
        <begin position="367"/>
        <end position="434"/>
    </location>
</feature>
<evidence type="ECO:0000256" key="3">
    <source>
        <dbReference type="SAM" id="SignalP"/>
    </source>
</evidence>
<feature type="compositionally biased region" description="Pro residues" evidence="1">
    <location>
        <begin position="369"/>
        <end position="391"/>
    </location>
</feature>
<dbReference type="RefSeq" id="WP_398708064.1">
    <property type="nucleotide sequence ID" value="NZ_JBIRUI010000003.1"/>
</dbReference>
<reference evidence="4 5" key="1">
    <citation type="submission" date="2024-10" db="EMBL/GenBank/DDBJ databases">
        <title>The Natural Products Discovery Center: Release of the First 8490 Sequenced Strains for Exploring Actinobacteria Biosynthetic Diversity.</title>
        <authorList>
            <person name="Kalkreuter E."/>
            <person name="Kautsar S.A."/>
            <person name="Yang D."/>
            <person name="Bader C.D."/>
            <person name="Teijaro C.N."/>
            <person name="Fluegel L."/>
            <person name="Davis C.M."/>
            <person name="Simpson J.R."/>
            <person name="Lauterbach L."/>
            <person name="Steele A.D."/>
            <person name="Gui C."/>
            <person name="Meng S."/>
            <person name="Li G."/>
            <person name="Viehrig K."/>
            <person name="Ye F."/>
            <person name="Su P."/>
            <person name="Kiefer A.F."/>
            <person name="Nichols A."/>
            <person name="Cepeda A.J."/>
            <person name="Yan W."/>
            <person name="Fan B."/>
            <person name="Jiang Y."/>
            <person name="Adhikari A."/>
            <person name="Zheng C.-J."/>
            <person name="Schuster L."/>
            <person name="Cowan T.M."/>
            <person name="Smanski M.J."/>
            <person name="Chevrette M.G."/>
            <person name="De Carvalho L.P.S."/>
            <person name="Shen B."/>
        </authorList>
    </citation>
    <scope>NUCLEOTIDE SEQUENCE [LARGE SCALE GENOMIC DNA]</scope>
    <source>
        <strain evidence="4 5">NPDC020602</strain>
    </source>
</reference>
<evidence type="ECO:0000256" key="2">
    <source>
        <dbReference type="SAM" id="Phobius"/>
    </source>
</evidence>
<feature type="compositionally biased region" description="Gly residues" evidence="1">
    <location>
        <begin position="258"/>
        <end position="270"/>
    </location>
</feature>
<proteinExistence type="predicted"/>
<feature type="compositionally biased region" description="Low complexity" evidence="1">
    <location>
        <begin position="403"/>
        <end position="419"/>
    </location>
</feature>
<sequence length="470" mass="44754">MSGGLLMAVLLVLPGAAAWAGGSGDGALRMTVTVNGRSDSAVRPPSVRVGAQVVKRYRLENLGEARVHGVRVVDPGVPDGAVRCPRQSLAGLGEMECVARFRALPGPHLATARARGDVPSLGVLSSATARSGYTGVAGGLALTERVSVGGGRAAVTYTVANRGNRPLHAVRVEDTALPLGPGSVDCGGRAGTVALLPPGASARCTATVRRPPGTHRSTGLATGSDRVPTLDAGGALVPAPTLTARSSAAFTVPSPPRGAGGGGDGGDGGSGVAGASAVGGGSVAGGGAGVAGVAGAVGGAGQIAGSAGAAGAVGAAGAAAAGTGGAGGATGAAGATGTAGAAGAAGVGGAPGAPAAPGLAPGAVGAVPPAVPPDGPRAAPPAVPLPVGPPRGEPETASGTGDRQQQPQQQQPSRQQQPRQRAEAVPDDEGFLGRLRRRTREAHEFGVVTMLLLLLIPAAVAAALLGSRVK</sequence>
<keyword evidence="2" id="KW-0812">Transmembrane</keyword>
<dbReference type="EMBL" id="JBIRUI010000003">
    <property type="protein sequence ID" value="MFI1713687.1"/>
    <property type="molecule type" value="Genomic_DNA"/>
</dbReference>
<evidence type="ECO:0008006" key="6">
    <source>
        <dbReference type="Google" id="ProtNLM"/>
    </source>
</evidence>
<keyword evidence="5" id="KW-1185">Reference proteome</keyword>
<name>A0ABW7U218_9ACTN</name>
<feature type="region of interest" description="Disordered" evidence="1">
    <location>
        <begin position="248"/>
        <end position="270"/>
    </location>
</feature>
<comment type="caution">
    <text evidence="4">The sequence shown here is derived from an EMBL/GenBank/DDBJ whole genome shotgun (WGS) entry which is preliminary data.</text>
</comment>
<accession>A0ABW7U218</accession>
<feature type="signal peptide" evidence="3">
    <location>
        <begin position="1"/>
        <end position="20"/>
    </location>
</feature>
<evidence type="ECO:0000313" key="4">
    <source>
        <dbReference type="EMBL" id="MFI1713687.1"/>
    </source>
</evidence>
<keyword evidence="2" id="KW-0472">Membrane</keyword>
<evidence type="ECO:0000256" key="1">
    <source>
        <dbReference type="SAM" id="MobiDB-lite"/>
    </source>
</evidence>
<keyword evidence="2" id="KW-1133">Transmembrane helix</keyword>
<feature type="region of interest" description="Disordered" evidence="1">
    <location>
        <begin position="207"/>
        <end position="227"/>
    </location>
</feature>
<organism evidence="4 5">
    <name type="scientific">Streptomyces litmocidini</name>
    <dbReference type="NCBI Taxonomy" id="67318"/>
    <lineage>
        <taxon>Bacteria</taxon>
        <taxon>Bacillati</taxon>
        <taxon>Actinomycetota</taxon>
        <taxon>Actinomycetes</taxon>
        <taxon>Kitasatosporales</taxon>
        <taxon>Streptomycetaceae</taxon>
        <taxon>Streptomyces</taxon>
    </lineage>
</organism>
<protein>
    <recommendedName>
        <fullName evidence="6">DUF11 domain-containing protein</fullName>
    </recommendedName>
</protein>
<dbReference type="Proteomes" id="UP001611339">
    <property type="component" value="Unassembled WGS sequence"/>
</dbReference>